<protein>
    <submittedName>
        <fullName evidence="2">Uncharacterized protein</fullName>
    </submittedName>
</protein>
<feature type="region of interest" description="Disordered" evidence="1">
    <location>
        <begin position="1"/>
        <end position="20"/>
    </location>
</feature>
<dbReference type="EMBL" id="MN740804">
    <property type="protein sequence ID" value="QHS82661.1"/>
    <property type="molecule type" value="Genomic_DNA"/>
</dbReference>
<organism evidence="2">
    <name type="scientific">viral metagenome</name>
    <dbReference type="NCBI Taxonomy" id="1070528"/>
    <lineage>
        <taxon>unclassified sequences</taxon>
        <taxon>metagenomes</taxon>
        <taxon>organismal metagenomes</taxon>
    </lineage>
</organism>
<evidence type="ECO:0000313" key="2">
    <source>
        <dbReference type="EMBL" id="QHS82661.1"/>
    </source>
</evidence>
<reference evidence="2" key="1">
    <citation type="journal article" date="2020" name="Nature">
        <title>Giant virus diversity and host interactions through global metagenomics.</title>
        <authorList>
            <person name="Schulz F."/>
            <person name="Roux S."/>
            <person name="Paez-Espino D."/>
            <person name="Jungbluth S."/>
            <person name="Walsh D.A."/>
            <person name="Denef V.J."/>
            <person name="McMahon K.D."/>
            <person name="Konstantinidis K.T."/>
            <person name="Eloe-Fadrosh E.A."/>
            <person name="Kyrpides N.C."/>
            <person name="Woyke T."/>
        </authorList>
    </citation>
    <scope>NUCLEOTIDE SEQUENCE</scope>
    <source>
        <strain evidence="2">GVMAG-S-1101171-111</strain>
    </source>
</reference>
<sequence>MFTAPTTSKNDEDSVANKQQNEITYQTIETMLENEKQHNKTETWNKLDKTVKIQKLHQFSEKYGKEHAMPMKDIRLLKIFFIECLDKNKLQKTKDVVYDKERREIISIPTLHFNQTNHNFTLRILDAKRVSTLKSLTPKRVSEKNKEDSKDVDK</sequence>
<dbReference type="AlphaFoldDB" id="A0A6C0ATN6"/>
<proteinExistence type="predicted"/>
<name>A0A6C0ATN6_9ZZZZ</name>
<accession>A0A6C0ATN6</accession>
<evidence type="ECO:0000256" key="1">
    <source>
        <dbReference type="SAM" id="MobiDB-lite"/>
    </source>
</evidence>